<dbReference type="Proteomes" id="UP000321750">
    <property type="component" value="Unassembled WGS sequence"/>
</dbReference>
<organism evidence="2 3">
    <name type="scientific">Methylobacterium gnaphalii</name>
    <dbReference type="NCBI Taxonomy" id="1010610"/>
    <lineage>
        <taxon>Bacteria</taxon>
        <taxon>Pseudomonadati</taxon>
        <taxon>Pseudomonadota</taxon>
        <taxon>Alphaproteobacteria</taxon>
        <taxon>Hyphomicrobiales</taxon>
        <taxon>Methylobacteriaceae</taxon>
        <taxon>Methylobacterium</taxon>
    </lineage>
</organism>
<name>A0A512JPI2_9HYPH</name>
<reference evidence="2 3" key="1">
    <citation type="submission" date="2019-07" db="EMBL/GenBank/DDBJ databases">
        <title>Whole genome shotgun sequence of Methylobacterium gnaphalii NBRC 107716.</title>
        <authorList>
            <person name="Hosoyama A."/>
            <person name="Uohara A."/>
            <person name="Ohji S."/>
            <person name="Ichikawa N."/>
        </authorList>
    </citation>
    <scope>NUCLEOTIDE SEQUENCE [LARGE SCALE GENOMIC DNA]</scope>
    <source>
        <strain evidence="2 3">NBRC 107716</strain>
    </source>
</reference>
<evidence type="ECO:0000313" key="3">
    <source>
        <dbReference type="Proteomes" id="UP000321750"/>
    </source>
</evidence>
<dbReference type="AlphaFoldDB" id="A0A512JPI2"/>
<accession>A0A512JPI2</accession>
<keyword evidence="3" id="KW-1185">Reference proteome</keyword>
<evidence type="ECO:0000313" key="2">
    <source>
        <dbReference type="EMBL" id="GEP11773.1"/>
    </source>
</evidence>
<feature type="region of interest" description="Disordered" evidence="1">
    <location>
        <begin position="50"/>
        <end position="73"/>
    </location>
</feature>
<evidence type="ECO:0000256" key="1">
    <source>
        <dbReference type="SAM" id="MobiDB-lite"/>
    </source>
</evidence>
<comment type="caution">
    <text evidence="2">The sequence shown here is derived from an EMBL/GenBank/DDBJ whole genome shotgun (WGS) entry which is preliminary data.</text>
</comment>
<gene>
    <name evidence="2" type="ORF">MGN01_36180</name>
</gene>
<proteinExistence type="predicted"/>
<dbReference type="RefSeq" id="WP_147048186.1">
    <property type="nucleotide sequence ID" value="NZ_BJZV01000023.1"/>
</dbReference>
<protein>
    <submittedName>
        <fullName evidence="2">Uncharacterized protein</fullName>
    </submittedName>
</protein>
<sequence>MKRSEFSRILRHMEHVREASHEAETRREEKRLIAEYNRMSLAIRPYTTGAEKLEEDADPRASEGERAAWAAAR</sequence>
<dbReference type="EMBL" id="BJZV01000023">
    <property type="protein sequence ID" value="GEP11773.1"/>
    <property type="molecule type" value="Genomic_DNA"/>
</dbReference>